<dbReference type="NCBIfam" id="TIGR03317">
    <property type="entry name" value="ygfZ_signature"/>
    <property type="match status" value="1"/>
</dbReference>
<name>A0AA38FBB4_TAXCH</name>
<feature type="domain" description="GCVT N-terminal" evidence="2">
    <location>
        <begin position="1"/>
        <end position="202"/>
    </location>
</feature>
<organism evidence="3 4">
    <name type="scientific">Taxus chinensis</name>
    <name type="common">Chinese yew</name>
    <name type="synonym">Taxus wallichiana var. chinensis</name>
    <dbReference type="NCBI Taxonomy" id="29808"/>
    <lineage>
        <taxon>Eukaryota</taxon>
        <taxon>Viridiplantae</taxon>
        <taxon>Streptophyta</taxon>
        <taxon>Embryophyta</taxon>
        <taxon>Tracheophyta</taxon>
        <taxon>Spermatophyta</taxon>
        <taxon>Pinopsida</taxon>
        <taxon>Pinidae</taxon>
        <taxon>Conifers II</taxon>
        <taxon>Cupressales</taxon>
        <taxon>Taxaceae</taxon>
        <taxon>Taxus</taxon>
    </lineage>
</organism>
<dbReference type="InterPro" id="IPR028896">
    <property type="entry name" value="GcvT/YgfZ/DmdA"/>
</dbReference>
<dbReference type="SUPFAM" id="SSF101790">
    <property type="entry name" value="Aminomethyltransferase beta-barrel domain"/>
    <property type="match status" value="1"/>
</dbReference>
<dbReference type="EMBL" id="JAHRHJ020000011">
    <property type="protein sequence ID" value="KAH9295615.1"/>
    <property type="molecule type" value="Genomic_DNA"/>
</dbReference>
<dbReference type="Pfam" id="PF01571">
    <property type="entry name" value="GCV_T"/>
    <property type="match status" value="1"/>
</dbReference>
<dbReference type="FunFam" id="3.30.1360.120:FF:000021">
    <property type="entry name" value="Slr0635 protein"/>
    <property type="match status" value="1"/>
</dbReference>
<feature type="non-terminal residue" evidence="3">
    <location>
        <position position="1"/>
    </location>
</feature>
<dbReference type="Gene3D" id="3.30.1360.120">
    <property type="entry name" value="Probable tRNA modification gtpase trme, domain 1"/>
    <property type="match status" value="1"/>
</dbReference>
<gene>
    <name evidence="3" type="ORF">KI387_039203</name>
</gene>
<keyword evidence="4" id="KW-1185">Reference proteome</keyword>
<dbReference type="InterPro" id="IPR029043">
    <property type="entry name" value="GcvT/YgfZ_C"/>
</dbReference>
<evidence type="ECO:0000259" key="2">
    <source>
        <dbReference type="Pfam" id="PF01571"/>
    </source>
</evidence>
<dbReference type="InterPro" id="IPR006222">
    <property type="entry name" value="GCVT_N"/>
</dbReference>
<keyword evidence="1" id="KW-0809">Transit peptide</keyword>
<evidence type="ECO:0000256" key="1">
    <source>
        <dbReference type="ARBA" id="ARBA00022946"/>
    </source>
</evidence>
<proteinExistence type="predicted"/>
<dbReference type="GO" id="GO:0005739">
    <property type="term" value="C:mitochondrion"/>
    <property type="evidence" value="ECO:0007669"/>
    <property type="project" value="TreeGrafter"/>
</dbReference>
<evidence type="ECO:0000313" key="4">
    <source>
        <dbReference type="Proteomes" id="UP000824469"/>
    </source>
</evidence>
<dbReference type="Proteomes" id="UP000824469">
    <property type="component" value="Unassembled WGS sequence"/>
</dbReference>
<dbReference type="InterPro" id="IPR027266">
    <property type="entry name" value="TrmE/GcvT-like"/>
</dbReference>
<dbReference type="PANTHER" id="PTHR43757">
    <property type="entry name" value="AMINOMETHYLTRANSFERASE"/>
    <property type="match status" value="1"/>
</dbReference>
<evidence type="ECO:0000313" key="3">
    <source>
        <dbReference type="EMBL" id="KAH9295615.1"/>
    </source>
</evidence>
<dbReference type="OMA" id="HAWIMRN"/>
<sequence>SGDDRIQFMHNQSTADFKTLTEGQGCDTVFVTPTARTIDLANVWVMKNAITLLVSPTTNKNIVTTLNKYIFFADKVEVQDITSKTSFFSIMGPRSDQVMEHLNIGDIIGKPYGTHLHYNVNGTPVTVGVGSVLSESGYSILLSPPTAGLIWESLLKFGAIPMGMVGWEQLRVLLGRPAAGKELTDEFNVLEAGLWKTISLTKGCYIGQETIARLVTYDGVKQHLWGIHLDGPATLGSIITVDGIKVGKLTSYALGSNGLKHIGLGYVKRKIGFPGQEIRIENAKGVLVDTPFISRSLSKQK</sequence>
<dbReference type="InterPro" id="IPR017703">
    <property type="entry name" value="YgfZ/GCV_T_CS"/>
</dbReference>
<dbReference type="AlphaFoldDB" id="A0AA38FBB4"/>
<accession>A0AA38FBB4</accession>
<protein>
    <recommendedName>
        <fullName evidence="2">GCVT N-terminal domain-containing protein</fullName>
    </recommendedName>
</protein>
<dbReference type="PIRSF" id="PIRSF006487">
    <property type="entry name" value="GcvT"/>
    <property type="match status" value="1"/>
</dbReference>
<dbReference type="SUPFAM" id="SSF103025">
    <property type="entry name" value="Folate-binding domain"/>
    <property type="match status" value="1"/>
</dbReference>
<comment type="caution">
    <text evidence="3">The sequence shown here is derived from an EMBL/GenBank/DDBJ whole genome shotgun (WGS) entry which is preliminary data.</text>
</comment>
<dbReference type="PANTHER" id="PTHR43757:SF14">
    <property type="entry name" value="GLYCINE CLEAVAGE T-PROTEIN FAMILY"/>
    <property type="match status" value="1"/>
</dbReference>
<reference evidence="3 4" key="1">
    <citation type="journal article" date="2021" name="Nat. Plants">
        <title>The Taxus genome provides insights into paclitaxel biosynthesis.</title>
        <authorList>
            <person name="Xiong X."/>
            <person name="Gou J."/>
            <person name="Liao Q."/>
            <person name="Li Y."/>
            <person name="Zhou Q."/>
            <person name="Bi G."/>
            <person name="Li C."/>
            <person name="Du R."/>
            <person name="Wang X."/>
            <person name="Sun T."/>
            <person name="Guo L."/>
            <person name="Liang H."/>
            <person name="Lu P."/>
            <person name="Wu Y."/>
            <person name="Zhang Z."/>
            <person name="Ro D.K."/>
            <person name="Shang Y."/>
            <person name="Huang S."/>
            <person name="Yan J."/>
        </authorList>
    </citation>
    <scope>NUCLEOTIDE SEQUENCE [LARGE SCALE GENOMIC DNA]</scope>
    <source>
        <strain evidence="3">Ta-2019</strain>
    </source>
</reference>